<evidence type="ECO:0000313" key="1">
    <source>
        <dbReference type="EMBL" id="JAP89205.1"/>
    </source>
</evidence>
<gene>
    <name evidence="1" type="ORF">TPC1_31300</name>
</gene>
<accession>A0A146JZS8</accession>
<organism evidence="1">
    <name type="scientific">Trepomonas sp. PC1</name>
    <dbReference type="NCBI Taxonomy" id="1076344"/>
    <lineage>
        <taxon>Eukaryota</taxon>
        <taxon>Metamonada</taxon>
        <taxon>Diplomonadida</taxon>
        <taxon>Hexamitidae</taxon>
        <taxon>Hexamitinae</taxon>
        <taxon>Trepomonas</taxon>
    </lineage>
</organism>
<protein>
    <submittedName>
        <fullName evidence="1">Uncharacterized protein</fullName>
    </submittedName>
</protein>
<reference evidence="1" key="1">
    <citation type="submission" date="2015-07" db="EMBL/GenBank/DDBJ databases">
        <title>Adaptation to a free-living lifestyle via gene acquisitions in the diplomonad Trepomonas sp. PC1.</title>
        <authorList>
            <person name="Xu F."/>
            <person name="Jerlstrom-Hultqvist J."/>
            <person name="Kolisko M."/>
            <person name="Simpson A.G.B."/>
            <person name="Roger A.J."/>
            <person name="Svard S.G."/>
            <person name="Andersson J.O."/>
        </authorList>
    </citation>
    <scope>NUCLEOTIDE SEQUENCE</scope>
    <source>
        <strain evidence="1">PC1</strain>
    </source>
</reference>
<feature type="non-terminal residue" evidence="1">
    <location>
        <position position="1"/>
    </location>
</feature>
<dbReference type="EMBL" id="GDID01007401">
    <property type="protein sequence ID" value="JAP89205.1"/>
    <property type="molecule type" value="Transcribed_RNA"/>
</dbReference>
<name>A0A146JZS8_9EUKA</name>
<proteinExistence type="predicted"/>
<sequence>EKPIELFNRYNANWKSKSQGFYSSNAIHNSTQQLQFNLHEQKIPKIPVAIVSLKYANQQEVKQLERISTATFRRRNFKDESQIQQTIQQKIIYKPSSQLKSSRMEQRVTPQIVGRVQRQLKFSYDLIYPKLLEYYQQPFRYQSSALITHQLSKEERAIISSFLTVNQLSLEILNQLFSNAIPAQKYLFEIYYISQRILTDSRLLDQAEHPIQQFTYEQQLKMKIQCQFGLQNIAFSQIALDAVMVSFLQLLLSQHQKSAVQRFRLRNHRNPQYKGFVKMNDVFKALTKLNLVLDVKEDQQIGFRILSNIIQLKESKRVKVTFDDYRELFLLACKAEPGKMLVDGVVK</sequence>
<dbReference type="AlphaFoldDB" id="A0A146JZS8"/>